<feature type="compositionally biased region" description="Basic and acidic residues" evidence="1">
    <location>
        <begin position="1446"/>
        <end position="1464"/>
    </location>
</feature>
<dbReference type="PROSITE" id="PS50195">
    <property type="entry name" value="PX"/>
    <property type="match status" value="1"/>
</dbReference>
<feature type="region of interest" description="Disordered" evidence="1">
    <location>
        <begin position="1378"/>
        <end position="1486"/>
    </location>
</feature>
<feature type="compositionally biased region" description="Pro residues" evidence="1">
    <location>
        <begin position="1399"/>
        <end position="1409"/>
    </location>
</feature>
<dbReference type="PANTHER" id="PTHR22775:SF3">
    <property type="entry name" value="SORTING NEXIN-13"/>
    <property type="match status" value="1"/>
</dbReference>
<reference evidence="3 4" key="1">
    <citation type="submission" date="2014-11" db="EMBL/GenBank/DDBJ databases">
        <authorList>
            <person name="Zhu J."/>
            <person name="Qi W."/>
            <person name="Song R."/>
        </authorList>
    </citation>
    <scope>NUCLEOTIDE SEQUENCE [LARGE SCALE GENOMIC DNA]</scope>
</reference>
<dbReference type="GO" id="GO:0035091">
    <property type="term" value="F:phosphatidylinositol binding"/>
    <property type="evidence" value="ECO:0007669"/>
    <property type="project" value="InterPro"/>
</dbReference>
<feature type="compositionally biased region" description="Basic residues" evidence="1">
    <location>
        <begin position="1430"/>
        <end position="1440"/>
    </location>
</feature>
<feature type="compositionally biased region" description="Low complexity" evidence="1">
    <location>
        <begin position="990"/>
        <end position="1007"/>
    </location>
</feature>
<feature type="region of interest" description="Disordered" evidence="1">
    <location>
        <begin position="532"/>
        <end position="565"/>
    </location>
</feature>
<sequence length="1513" mass="163622">MALVVVVVGGGSALVYAVVTLTGLIPPSLYATALLVVVSLTSIKAQTAAQPSAADVAALRRKLARRQTPSSDKATPPAAPVNDDLIRRSRDDTFLDDYGQLGQVLRSLKALVLRDFVESWYSMVSMDDQREDSDGADSGNDRDDGPWSSDPFLSHLGGVFNTVLFNLTQAGPRLNRQSFILRQTLSIFTQHFRHFRAVRQRARRVASASRANTGDVQRTIDELIVAEWDRAAVGDKRGGAGVKGAGRLHVAAYGEEEQLEYARLVCRSIVGDLLRGDGPVVSRESSASSVSGTLSGDARCSPLVQQLVAEIVAQNIVIPLVAACDGSYLEDYLITLQEEQQQLRPPPPLPGLTRSLSANHADQPPTSTATGFSTGIFQLLGLTRLSGAGGSFMAMDTGSSSGCWTHSNNSPDRRSRAVSEMAFPASAVPPLPPPAAPPTTPLFPMPSMVDSPDEQSDEAAVRAGEWDMQTPEHDDCTCPEVCPCSEHGDQPAEGDNKGAKAEVLASSSSASWMGSVTQLFASWAPSASTTAAAGTASQPTSGGDATDAPAAAAGPTAPVQPRLSSPIPPLLSTLQTLLPLKAQPPAPSSLRLFRMQEVREKLAMLLRTRPPLAQLQAAGVHRWPSRDFRASVVAFTRVSSFVDPHVEFHVRVHTSSKEWVVLRRYSEFKRLYAALVRAHPSVRGGLRVPGRHPLQRFWHPKQAAVRRGQELEDFMQALLSHPLLGGSPPCAELWRFLSATPSDVRIAMGSKPPNTIPLTHATHHLPPLLETAEAEADHNEATSPVASQDVAKHEQQGGADTANHEGQESVSSPACDSLRGLPLGCSSCSVSGSENHDGGRQQVVGGVYSEGYDSDGSFVVITMQDFPSVSAPTPQGKRQWPHPSSSEASTLPESPPLHIIASSMTCCPPEAPLPPPPPSSPVANPLASPTGVPLSTWSVKEDPMGTPPHTSPLPLDRSMSESDHLSRVGGALTPPDSPLAAPVRGTMPLSYSFSSVSSTSTSDPAASSEREGGLGVGVGDARGRFTCSSSSFDFDLVHDLEDGDPDILTKWLRVLEARELQVDDVEEKLMLVEWQRALTCRERFLYKKEKSLLRLQRSHQPLHMSPSMPSFPPSLVRSASASDGHRDICGMAGVPSPYTRDQLRYARHQLGRRKRLRQRERVLKRRERSLMARQAAYVSQLEAQDPSLLNPLFALLEEIFAIPQATRGAHAFTTGRSANDSQRTIRLLTLHQLAFQLLAAVVKAPISRLVRRHLVLWTSQHSIGRLLSQCKEVLWPRGATFRPPVVSPAADERAAVKGRKLSLGQARDILHQCVVPESVVTQRVISRQAVVEGILDVYEFVTHPVLLTNLAFHVFDCLVATLFPHLTPHLFVFAHRPRQQDDNSSTSRSFDGRRDIFPSPSPSLTPFHPPTFGAGRGRRHRLMPSVVGHREHRVVRRQRQKGQDGPTRDDSSSSGAKEEERGDDNVVAASVAADRSSRERGGAAAETCSVVDREGIGGGDASLQYVTSRWMPF</sequence>
<feature type="region of interest" description="Disordered" evidence="1">
    <location>
        <begin position="65"/>
        <end position="84"/>
    </location>
</feature>
<feature type="compositionally biased region" description="Pro residues" evidence="1">
    <location>
        <begin position="909"/>
        <end position="920"/>
    </location>
</feature>
<dbReference type="SUPFAM" id="SSF64268">
    <property type="entry name" value="PX domain"/>
    <property type="match status" value="1"/>
</dbReference>
<dbReference type="Pfam" id="PF00787">
    <property type="entry name" value="PX"/>
    <property type="match status" value="1"/>
</dbReference>
<feature type="region of interest" description="Disordered" evidence="1">
    <location>
        <begin position="775"/>
        <end position="815"/>
    </location>
</feature>
<dbReference type="InterPro" id="IPR001683">
    <property type="entry name" value="PX_dom"/>
</dbReference>
<evidence type="ECO:0000259" key="2">
    <source>
        <dbReference type="PROSITE" id="PS50195"/>
    </source>
</evidence>
<feature type="compositionally biased region" description="Low complexity" evidence="1">
    <location>
        <begin position="1465"/>
        <end position="1474"/>
    </location>
</feature>
<feature type="domain" description="PX" evidence="2">
    <location>
        <begin position="626"/>
        <end position="744"/>
    </location>
</feature>
<dbReference type="SMART" id="SM00312">
    <property type="entry name" value="PX"/>
    <property type="match status" value="1"/>
</dbReference>
<dbReference type="PANTHER" id="PTHR22775">
    <property type="entry name" value="SORTING NEXIN"/>
    <property type="match status" value="1"/>
</dbReference>
<dbReference type="InParanoid" id="A0A0G4GTC8"/>
<feature type="region of interest" description="Disordered" evidence="1">
    <location>
        <begin position="869"/>
        <end position="894"/>
    </location>
</feature>
<dbReference type="VEuPathDB" id="CryptoDB:Vbra_18639"/>
<dbReference type="InterPro" id="IPR036871">
    <property type="entry name" value="PX_dom_sf"/>
</dbReference>
<accession>A0A0G4GTC8</accession>
<organism evidence="3 4">
    <name type="scientific">Vitrella brassicaformis (strain CCMP3155)</name>
    <dbReference type="NCBI Taxonomy" id="1169540"/>
    <lineage>
        <taxon>Eukaryota</taxon>
        <taxon>Sar</taxon>
        <taxon>Alveolata</taxon>
        <taxon>Colpodellida</taxon>
        <taxon>Vitrellaceae</taxon>
        <taxon>Vitrella</taxon>
    </lineage>
</organism>
<evidence type="ECO:0000313" key="3">
    <source>
        <dbReference type="EMBL" id="CEM33740.1"/>
    </source>
</evidence>
<dbReference type="InterPro" id="IPR003114">
    <property type="entry name" value="Phox_assoc"/>
</dbReference>
<dbReference type="Proteomes" id="UP000041254">
    <property type="component" value="Unassembled WGS sequence"/>
</dbReference>
<keyword evidence="4" id="KW-1185">Reference proteome</keyword>
<dbReference type="OrthoDB" id="428895at2759"/>
<dbReference type="EMBL" id="CDMY01000791">
    <property type="protein sequence ID" value="CEM33740.1"/>
    <property type="molecule type" value="Genomic_DNA"/>
</dbReference>
<proteinExistence type="predicted"/>
<evidence type="ECO:0000313" key="4">
    <source>
        <dbReference type="Proteomes" id="UP000041254"/>
    </source>
</evidence>
<feature type="region of interest" description="Disordered" evidence="1">
    <location>
        <begin position="340"/>
        <end position="370"/>
    </location>
</feature>
<feature type="compositionally biased region" description="Polar residues" evidence="1">
    <location>
        <begin position="882"/>
        <end position="892"/>
    </location>
</feature>
<protein>
    <recommendedName>
        <fullName evidence="2">PX domain-containing protein</fullName>
    </recommendedName>
</protein>
<feature type="compositionally biased region" description="Polar residues" evidence="1">
    <location>
        <begin position="358"/>
        <end position="370"/>
    </location>
</feature>
<dbReference type="Pfam" id="PF02194">
    <property type="entry name" value="PXA"/>
    <property type="match status" value="1"/>
</dbReference>
<name>A0A0G4GTC8_VITBC</name>
<dbReference type="Gene3D" id="3.30.1520.10">
    <property type="entry name" value="Phox-like domain"/>
    <property type="match status" value="1"/>
</dbReference>
<gene>
    <name evidence="3" type="ORF">Vbra_18639</name>
</gene>
<feature type="region of interest" description="Disordered" evidence="1">
    <location>
        <begin position="908"/>
        <end position="1015"/>
    </location>
</feature>
<feature type="region of interest" description="Disordered" evidence="1">
    <location>
        <begin position="128"/>
        <end position="148"/>
    </location>
</feature>
<evidence type="ECO:0000256" key="1">
    <source>
        <dbReference type="SAM" id="MobiDB-lite"/>
    </source>
</evidence>
<dbReference type="CDD" id="cd06093">
    <property type="entry name" value="PX_domain"/>
    <property type="match status" value="1"/>
</dbReference>